<dbReference type="FunFam" id="3.40.309.10:FF:000009">
    <property type="entry name" value="Aldehyde dehydrogenase A"/>
    <property type="match status" value="1"/>
</dbReference>
<dbReference type="Pfam" id="PF00171">
    <property type="entry name" value="Aldedh"/>
    <property type="match status" value="1"/>
</dbReference>
<dbReference type="InterPro" id="IPR015590">
    <property type="entry name" value="Aldehyde_DH_dom"/>
</dbReference>
<proteinExistence type="inferred from homology"/>
<evidence type="ECO:0000256" key="2">
    <source>
        <dbReference type="ARBA" id="ARBA00023002"/>
    </source>
</evidence>
<feature type="domain" description="Aldehyde dehydrogenase" evidence="5">
    <location>
        <begin position="15"/>
        <end position="477"/>
    </location>
</feature>
<keyword evidence="7" id="KW-1185">Reference proteome</keyword>
<gene>
    <name evidence="6" type="ORF">BFL28_12830</name>
</gene>
<sequence>MTAIDRFRCFIDGRWTEGSSGEWMEVLDPASNRPWAEVPACSTADCEEALDAATRAQPAWQALTPMQRAEYLEALNAKLEENREHFARLLVREQGKTLREAHGEVTDTIGYMRYAAQSARWLRGDIWPADAPGERLMTFKVPYGVCVAICAYNYPLALIGRKLGPALVTGNTVVLKPHEATPVTAAEFCRLVEEVGIPAGVVNMVTGDGASVGAPLVASSKTRVITLTGSIAAGQRVARLAADNLAGLCLELGGKAPFIVLADADIDKAAEAAAIARFANSGQVCICNETVMVEASVADQFTAKLLEKVNTIRTGNPMDNPDMGPLATRAARDRVQHLVESAVAAGAELLAGGKQGAPEGLEDGNWFQPTVLACGDASLPLIREEIFGPVLPIMRIDDAEQAIALANARNDGLSAYVWTRDSSRINLFIDRLETGTVFVNKGISGSFHGYHNGHKRSGIGGEDGPYGLENYLQKRTVYLGY</sequence>
<evidence type="ECO:0000313" key="6">
    <source>
        <dbReference type="EMBL" id="ODP38936.1"/>
    </source>
</evidence>
<comment type="similarity">
    <text evidence="1 4">Belongs to the aldehyde dehydrogenase family.</text>
</comment>
<dbReference type="SUPFAM" id="SSF53720">
    <property type="entry name" value="ALDH-like"/>
    <property type="match status" value="1"/>
</dbReference>
<protein>
    <submittedName>
        <fullName evidence="6">Aldehyde dehydrogenase</fullName>
    </submittedName>
</protein>
<accession>A0A1E3LYR0</accession>
<dbReference type="PROSITE" id="PS00687">
    <property type="entry name" value="ALDEHYDE_DEHYDR_GLU"/>
    <property type="match status" value="1"/>
</dbReference>
<dbReference type="InterPro" id="IPR016160">
    <property type="entry name" value="Ald_DH_CS_CYS"/>
</dbReference>
<dbReference type="PANTHER" id="PTHR43353:SF5">
    <property type="entry name" value="SUCCINATE-SEMIALDEHYDE DEHYDROGENASE, MITOCHONDRIAL"/>
    <property type="match status" value="1"/>
</dbReference>
<evidence type="ECO:0000256" key="4">
    <source>
        <dbReference type="RuleBase" id="RU003345"/>
    </source>
</evidence>
<evidence type="ECO:0000256" key="3">
    <source>
        <dbReference type="PROSITE-ProRule" id="PRU10007"/>
    </source>
</evidence>
<dbReference type="AlphaFoldDB" id="A0A1E3LYR0"/>
<name>A0A1E3LYR0_9SPHN</name>
<dbReference type="GO" id="GO:0009450">
    <property type="term" value="P:gamma-aminobutyric acid catabolic process"/>
    <property type="evidence" value="ECO:0007669"/>
    <property type="project" value="TreeGrafter"/>
</dbReference>
<dbReference type="Gene3D" id="3.40.605.10">
    <property type="entry name" value="Aldehyde Dehydrogenase, Chain A, domain 1"/>
    <property type="match status" value="1"/>
</dbReference>
<dbReference type="InterPro" id="IPR016162">
    <property type="entry name" value="Ald_DH_N"/>
</dbReference>
<organism evidence="6 7">
    <name type="scientific">Sphingomonas turrisvirgatae</name>
    <dbReference type="NCBI Taxonomy" id="1888892"/>
    <lineage>
        <taxon>Bacteria</taxon>
        <taxon>Pseudomonadati</taxon>
        <taxon>Pseudomonadota</taxon>
        <taxon>Alphaproteobacteria</taxon>
        <taxon>Sphingomonadales</taxon>
        <taxon>Sphingomonadaceae</taxon>
        <taxon>Sphingomonas</taxon>
    </lineage>
</organism>
<feature type="active site" evidence="3">
    <location>
        <position position="251"/>
    </location>
</feature>
<dbReference type="PANTHER" id="PTHR43353">
    <property type="entry name" value="SUCCINATE-SEMIALDEHYDE DEHYDROGENASE, MITOCHONDRIAL"/>
    <property type="match status" value="1"/>
</dbReference>
<dbReference type="InterPro" id="IPR016161">
    <property type="entry name" value="Ald_DH/histidinol_DH"/>
</dbReference>
<evidence type="ECO:0000259" key="5">
    <source>
        <dbReference type="Pfam" id="PF00171"/>
    </source>
</evidence>
<dbReference type="RefSeq" id="WP_069319411.1">
    <property type="nucleotide sequence ID" value="NZ_MDDS01000010.1"/>
</dbReference>
<evidence type="ECO:0000313" key="7">
    <source>
        <dbReference type="Proteomes" id="UP000094487"/>
    </source>
</evidence>
<dbReference type="PROSITE" id="PS00070">
    <property type="entry name" value="ALDEHYDE_DEHYDR_CYS"/>
    <property type="match status" value="1"/>
</dbReference>
<dbReference type="GO" id="GO:0004777">
    <property type="term" value="F:succinate-semialdehyde dehydrogenase (NAD+) activity"/>
    <property type="evidence" value="ECO:0007669"/>
    <property type="project" value="TreeGrafter"/>
</dbReference>
<reference evidence="6 7" key="1">
    <citation type="submission" date="2016-08" db="EMBL/GenBank/DDBJ databases">
        <title>Draft genome of the agarase producing Sphingomonas sp. MCT13.</title>
        <authorList>
            <person name="D'Andrea M.M."/>
            <person name="Rossolini G.M."/>
            <person name="Thaller M.C."/>
        </authorList>
    </citation>
    <scope>NUCLEOTIDE SEQUENCE [LARGE SCALE GENOMIC DNA]</scope>
    <source>
        <strain evidence="6 7">MCT13</strain>
    </source>
</reference>
<dbReference type="Gene3D" id="3.40.309.10">
    <property type="entry name" value="Aldehyde Dehydrogenase, Chain A, domain 2"/>
    <property type="match status" value="1"/>
</dbReference>
<dbReference type="FunFam" id="3.40.605.10:FF:000007">
    <property type="entry name" value="NAD/NADP-dependent betaine aldehyde dehydrogenase"/>
    <property type="match status" value="1"/>
</dbReference>
<evidence type="ECO:0000256" key="1">
    <source>
        <dbReference type="ARBA" id="ARBA00009986"/>
    </source>
</evidence>
<dbReference type="OrthoDB" id="9802947at2"/>
<comment type="caution">
    <text evidence="6">The sequence shown here is derived from an EMBL/GenBank/DDBJ whole genome shotgun (WGS) entry which is preliminary data.</text>
</comment>
<keyword evidence="2 4" id="KW-0560">Oxidoreductase</keyword>
<dbReference type="InterPro" id="IPR029510">
    <property type="entry name" value="Ald_DH_CS_GLU"/>
</dbReference>
<dbReference type="Proteomes" id="UP000094487">
    <property type="component" value="Unassembled WGS sequence"/>
</dbReference>
<dbReference type="InterPro" id="IPR050740">
    <property type="entry name" value="Aldehyde_DH_Superfamily"/>
</dbReference>
<dbReference type="STRING" id="1888892.BFL28_12830"/>
<dbReference type="InterPro" id="IPR016163">
    <property type="entry name" value="Ald_DH_C"/>
</dbReference>
<dbReference type="EMBL" id="MDDS01000010">
    <property type="protein sequence ID" value="ODP38936.1"/>
    <property type="molecule type" value="Genomic_DNA"/>
</dbReference>